<evidence type="ECO:0000256" key="8">
    <source>
        <dbReference type="ARBA" id="ARBA00034078"/>
    </source>
</evidence>
<dbReference type="GO" id="GO:0051537">
    <property type="term" value="F:2 iron, 2 sulfur cluster binding"/>
    <property type="evidence" value="ECO:0007669"/>
    <property type="project" value="UniProtKB-KW"/>
</dbReference>
<keyword evidence="7" id="KW-0411">Iron-sulfur</keyword>
<keyword evidence="6" id="KW-0408">Iron</keyword>
<keyword evidence="11" id="KW-1185">Reference proteome</keyword>
<keyword evidence="4" id="KW-0479">Metal-binding</keyword>
<dbReference type="PROSITE" id="PS51085">
    <property type="entry name" value="2FE2S_FER_2"/>
    <property type="match status" value="1"/>
</dbReference>
<keyword evidence="2" id="KW-0813">Transport</keyword>
<dbReference type="PROSITE" id="PS00197">
    <property type="entry name" value="2FE2S_FER_1"/>
    <property type="match status" value="1"/>
</dbReference>
<dbReference type="GO" id="GO:0046872">
    <property type="term" value="F:metal ion binding"/>
    <property type="evidence" value="ECO:0007669"/>
    <property type="project" value="UniProtKB-KW"/>
</dbReference>
<evidence type="ECO:0000256" key="1">
    <source>
        <dbReference type="ARBA" id="ARBA00007874"/>
    </source>
</evidence>
<dbReference type="EMBL" id="FOOQ01000008">
    <property type="protein sequence ID" value="SFG99695.1"/>
    <property type="molecule type" value="Genomic_DNA"/>
</dbReference>
<dbReference type="STRING" id="553467.SAMN04488063_3523"/>
<evidence type="ECO:0000256" key="6">
    <source>
        <dbReference type="ARBA" id="ARBA00023004"/>
    </source>
</evidence>
<accession>A0A1I2WEH4</accession>
<dbReference type="PANTHER" id="PTHR43112">
    <property type="entry name" value="FERREDOXIN"/>
    <property type="match status" value="1"/>
</dbReference>
<dbReference type="SUPFAM" id="SSF54292">
    <property type="entry name" value="2Fe-2S ferredoxin-like"/>
    <property type="match status" value="1"/>
</dbReference>
<evidence type="ECO:0000256" key="7">
    <source>
        <dbReference type="ARBA" id="ARBA00023014"/>
    </source>
</evidence>
<name>A0A1I2WEH4_9EURY</name>
<evidence type="ECO:0000256" key="5">
    <source>
        <dbReference type="ARBA" id="ARBA00022982"/>
    </source>
</evidence>
<evidence type="ECO:0000313" key="11">
    <source>
        <dbReference type="Proteomes" id="UP000198876"/>
    </source>
</evidence>
<evidence type="ECO:0000313" key="10">
    <source>
        <dbReference type="EMBL" id="SFG99695.1"/>
    </source>
</evidence>
<dbReference type="AlphaFoldDB" id="A0A1I2WEH4"/>
<dbReference type="CDD" id="cd00207">
    <property type="entry name" value="fer2"/>
    <property type="match status" value="1"/>
</dbReference>
<reference evidence="11" key="1">
    <citation type="submission" date="2016-10" db="EMBL/GenBank/DDBJ databases">
        <authorList>
            <person name="Varghese N."/>
            <person name="Submissions S."/>
        </authorList>
    </citation>
    <scope>NUCLEOTIDE SEQUENCE [LARGE SCALE GENOMIC DNA]</scope>
    <source>
        <strain evidence="11">CGMCC 1.7739</strain>
    </source>
</reference>
<proteinExistence type="inferred from homology"/>
<evidence type="ECO:0000256" key="4">
    <source>
        <dbReference type="ARBA" id="ARBA00022723"/>
    </source>
</evidence>
<dbReference type="NCBIfam" id="NF041393">
    <property type="entry name" value="Frdxn_Halo"/>
    <property type="match status" value="1"/>
</dbReference>
<gene>
    <name evidence="10" type="ORF">SAMN04488063_3523</name>
</gene>
<evidence type="ECO:0000256" key="3">
    <source>
        <dbReference type="ARBA" id="ARBA00022714"/>
    </source>
</evidence>
<evidence type="ECO:0000259" key="9">
    <source>
        <dbReference type="PROSITE" id="PS51085"/>
    </source>
</evidence>
<feature type="domain" description="2Fe-2S ferredoxin-type" evidence="9">
    <location>
        <begin position="38"/>
        <end position="129"/>
    </location>
</feature>
<keyword evidence="5" id="KW-0249">Electron transport</keyword>
<organism evidence="10 11">
    <name type="scientific">Halopelagius inordinatus</name>
    <dbReference type="NCBI Taxonomy" id="553467"/>
    <lineage>
        <taxon>Archaea</taxon>
        <taxon>Methanobacteriati</taxon>
        <taxon>Methanobacteriota</taxon>
        <taxon>Stenosarchaea group</taxon>
        <taxon>Halobacteria</taxon>
        <taxon>Halobacteriales</taxon>
        <taxon>Haloferacaceae</taxon>
    </lineage>
</organism>
<dbReference type="InterPro" id="IPR053441">
    <property type="entry name" value="2Fe2S_Ferredoxin"/>
</dbReference>
<comment type="cofactor">
    <cofactor evidence="8">
        <name>[2Fe-2S] cluster</name>
        <dbReference type="ChEBI" id="CHEBI:190135"/>
    </cofactor>
</comment>
<comment type="similarity">
    <text evidence="1">Belongs to the 2Fe2S plant-type ferredoxin family.</text>
</comment>
<dbReference type="InterPro" id="IPR012675">
    <property type="entry name" value="Beta-grasp_dom_sf"/>
</dbReference>
<dbReference type="Proteomes" id="UP000198876">
    <property type="component" value="Unassembled WGS sequence"/>
</dbReference>
<dbReference type="Gene3D" id="3.10.20.30">
    <property type="match status" value="1"/>
</dbReference>
<dbReference type="Pfam" id="PF00111">
    <property type="entry name" value="Fer2"/>
    <property type="match status" value="1"/>
</dbReference>
<evidence type="ECO:0000256" key="2">
    <source>
        <dbReference type="ARBA" id="ARBA00022448"/>
    </source>
</evidence>
<sequence length="138" mass="15580">MVWLPNRVLMPTVEYLNYEVLDDNGWDMDDDDLFDNAADAGLDDEDYGSLEVNQGEYILEAAEAQGYDWPFSCRAGACANCAAIVKEGDIEMDMQQILSDEEVSEKNVRLTCIGSPETDEVKIVYNAKHLDYLQNRVI</sequence>
<dbReference type="InterPro" id="IPR036010">
    <property type="entry name" value="2Fe-2S_ferredoxin-like_sf"/>
</dbReference>
<dbReference type="InterPro" id="IPR001041">
    <property type="entry name" value="2Fe-2S_ferredoxin-type"/>
</dbReference>
<dbReference type="PANTHER" id="PTHR43112:SF3">
    <property type="entry name" value="FERREDOXIN-2, CHLOROPLASTIC"/>
    <property type="match status" value="1"/>
</dbReference>
<dbReference type="InterPro" id="IPR006058">
    <property type="entry name" value="2Fe2S_fd_BS"/>
</dbReference>
<protein>
    <submittedName>
        <fullName evidence="10">Ferredoxin [2Fe-2S]</fullName>
    </submittedName>
</protein>
<keyword evidence="3" id="KW-0001">2Fe-2S</keyword>